<dbReference type="InterPro" id="IPR003439">
    <property type="entry name" value="ABC_transporter-like_ATP-bd"/>
</dbReference>
<dbReference type="NCBIfam" id="TIGR01727">
    <property type="entry name" value="oligo_HPY"/>
    <property type="match status" value="1"/>
</dbReference>
<name>A0A934KEE7_9BACT</name>
<evidence type="ECO:0000256" key="2">
    <source>
        <dbReference type="ARBA" id="ARBA00005417"/>
    </source>
</evidence>
<dbReference type="PANTHER" id="PTHR43297:SF2">
    <property type="entry name" value="DIPEPTIDE TRANSPORT ATP-BINDING PROTEIN DPPD"/>
    <property type="match status" value="1"/>
</dbReference>
<evidence type="ECO:0000256" key="6">
    <source>
        <dbReference type="ARBA" id="ARBA00022840"/>
    </source>
</evidence>
<dbReference type="EMBL" id="JAEKNQ010000008">
    <property type="protein sequence ID" value="MBJ7601801.1"/>
    <property type="molecule type" value="Genomic_DNA"/>
</dbReference>
<comment type="caution">
    <text evidence="9">The sequence shown here is derived from an EMBL/GenBank/DDBJ whole genome shotgun (WGS) entry which is preliminary data.</text>
</comment>
<dbReference type="PROSITE" id="PS50893">
    <property type="entry name" value="ABC_TRANSPORTER_2"/>
    <property type="match status" value="1"/>
</dbReference>
<dbReference type="GO" id="GO:0015833">
    <property type="term" value="P:peptide transport"/>
    <property type="evidence" value="ECO:0007669"/>
    <property type="project" value="InterPro"/>
</dbReference>
<evidence type="ECO:0000313" key="10">
    <source>
        <dbReference type="Proteomes" id="UP000620075"/>
    </source>
</evidence>
<organism evidence="9 10">
    <name type="scientific">Candidatus Dormiibacter inghamiae</name>
    <dbReference type="NCBI Taxonomy" id="3127013"/>
    <lineage>
        <taxon>Bacteria</taxon>
        <taxon>Bacillati</taxon>
        <taxon>Candidatus Dormiibacterota</taxon>
        <taxon>Candidatus Dormibacteria</taxon>
        <taxon>Candidatus Dormibacterales</taxon>
        <taxon>Candidatus Dormibacteraceae</taxon>
        <taxon>Candidatus Dormiibacter</taxon>
    </lineage>
</organism>
<evidence type="ECO:0000256" key="1">
    <source>
        <dbReference type="ARBA" id="ARBA00004202"/>
    </source>
</evidence>
<proteinExistence type="inferred from homology"/>
<evidence type="ECO:0000256" key="5">
    <source>
        <dbReference type="ARBA" id="ARBA00022741"/>
    </source>
</evidence>
<feature type="domain" description="ABC transporter" evidence="8">
    <location>
        <begin position="3"/>
        <end position="254"/>
    </location>
</feature>
<evidence type="ECO:0000256" key="4">
    <source>
        <dbReference type="ARBA" id="ARBA00022475"/>
    </source>
</evidence>
<dbReference type="Pfam" id="PF08352">
    <property type="entry name" value="oligo_HPY"/>
    <property type="match status" value="1"/>
</dbReference>
<dbReference type="GO" id="GO:0005524">
    <property type="term" value="F:ATP binding"/>
    <property type="evidence" value="ECO:0007669"/>
    <property type="project" value="UniProtKB-KW"/>
</dbReference>
<evidence type="ECO:0000313" key="9">
    <source>
        <dbReference type="EMBL" id="MBJ7601801.1"/>
    </source>
</evidence>
<keyword evidence="6 9" id="KW-0067">ATP-binding</keyword>
<reference evidence="9 10" key="1">
    <citation type="submission" date="2020-10" db="EMBL/GenBank/DDBJ databases">
        <title>Ca. Dormibacterota MAGs.</title>
        <authorList>
            <person name="Montgomery K."/>
        </authorList>
    </citation>
    <scope>NUCLEOTIDE SEQUENCE [LARGE SCALE GENOMIC DNA]</scope>
    <source>
        <strain evidence="9">SC8811_S16_3</strain>
    </source>
</reference>
<evidence type="ECO:0000259" key="8">
    <source>
        <dbReference type="PROSITE" id="PS50893"/>
    </source>
</evidence>
<dbReference type="Gene3D" id="3.40.50.300">
    <property type="entry name" value="P-loop containing nucleotide triphosphate hydrolases"/>
    <property type="match status" value="1"/>
</dbReference>
<dbReference type="SMART" id="SM00382">
    <property type="entry name" value="AAA"/>
    <property type="match status" value="1"/>
</dbReference>
<accession>A0A934KEE7</accession>
<dbReference type="GO" id="GO:0005886">
    <property type="term" value="C:plasma membrane"/>
    <property type="evidence" value="ECO:0007669"/>
    <property type="project" value="UniProtKB-SubCell"/>
</dbReference>
<keyword evidence="5" id="KW-0547">Nucleotide-binding</keyword>
<evidence type="ECO:0000256" key="3">
    <source>
        <dbReference type="ARBA" id="ARBA00022448"/>
    </source>
</evidence>
<comment type="similarity">
    <text evidence="2">Belongs to the ABC transporter superfamily.</text>
</comment>
<dbReference type="PANTHER" id="PTHR43297">
    <property type="entry name" value="OLIGOPEPTIDE TRANSPORT ATP-BINDING PROTEIN APPD"/>
    <property type="match status" value="1"/>
</dbReference>
<dbReference type="InterPro" id="IPR013563">
    <property type="entry name" value="Oligopep_ABC_C"/>
</dbReference>
<dbReference type="CDD" id="cd03257">
    <property type="entry name" value="ABC_NikE_OppD_transporters"/>
    <property type="match status" value="1"/>
</dbReference>
<protein>
    <submittedName>
        <fullName evidence="9">ABC transporter ATP-binding protein</fullName>
    </submittedName>
</protein>
<dbReference type="AlphaFoldDB" id="A0A934KEE7"/>
<gene>
    <name evidence="9" type="ORF">JF888_01170</name>
</gene>
<dbReference type="InterPro" id="IPR050388">
    <property type="entry name" value="ABC_Ni/Peptide_Import"/>
</dbReference>
<dbReference type="GO" id="GO:0016887">
    <property type="term" value="F:ATP hydrolysis activity"/>
    <property type="evidence" value="ECO:0007669"/>
    <property type="project" value="InterPro"/>
</dbReference>
<dbReference type="InterPro" id="IPR027417">
    <property type="entry name" value="P-loop_NTPase"/>
</dbReference>
<dbReference type="Pfam" id="PF00005">
    <property type="entry name" value="ABC_tran"/>
    <property type="match status" value="1"/>
</dbReference>
<evidence type="ECO:0000256" key="7">
    <source>
        <dbReference type="ARBA" id="ARBA00023136"/>
    </source>
</evidence>
<dbReference type="SUPFAM" id="SSF52540">
    <property type="entry name" value="P-loop containing nucleoside triphosphate hydrolases"/>
    <property type="match status" value="1"/>
</dbReference>
<dbReference type="FunFam" id="3.40.50.300:FF:000016">
    <property type="entry name" value="Oligopeptide ABC transporter ATP-binding component"/>
    <property type="match status" value="1"/>
</dbReference>
<comment type="subcellular location">
    <subcellularLocation>
        <location evidence="1">Cell membrane</location>
        <topology evidence="1">Peripheral membrane protein</topology>
    </subcellularLocation>
</comment>
<dbReference type="RefSeq" id="WP_338176167.1">
    <property type="nucleotide sequence ID" value="NZ_JAEKNQ010000008.1"/>
</dbReference>
<keyword evidence="7" id="KW-0472">Membrane</keyword>
<dbReference type="Proteomes" id="UP000620075">
    <property type="component" value="Unassembled WGS sequence"/>
</dbReference>
<keyword evidence="3" id="KW-0813">Transport</keyword>
<dbReference type="InterPro" id="IPR017871">
    <property type="entry name" value="ABC_transporter-like_CS"/>
</dbReference>
<dbReference type="InterPro" id="IPR003593">
    <property type="entry name" value="AAA+_ATPase"/>
</dbReference>
<keyword evidence="4" id="KW-1003">Cell membrane</keyword>
<sequence>MLLSVEHLTTEFATNRGVAKAVDDVSFELREGEALGVVGESGSGKSVTALSIMRLVARPAGRITSGCVRFNDENLLDLSEDEMRRVRGKQIAMIFQDPMSSLNPVLSIERQMTESLELHEGMTRRQARRRAIEMLELVGIPDAPNRVDDHPYQFSGGMRQRVMIAIALSCSPRLLIADEPTTALDVTIQAQITDLVQRLRSEFTTSIIWISHDLGVVAGLCDRALVMYAGQVIEDGTVDDIFADPRHPYTLGLLRSIPRLDRPVTAELVPIDGSPPDLVSPPVGCPFQPRCAYSVARSLEERPPLQEVLTGHKVACWVDITKAAG</sequence>
<dbReference type="PROSITE" id="PS00211">
    <property type="entry name" value="ABC_TRANSPORTER_1"/>
    <property type="match status" value="1"/>
</dbReference>